<evidence type="ECO:0000313" key="3">
    <source>
        <dbReference type="EMBL" id="KAF7282312.1"/>
    </source>
</evidence>
<comment type="caution">
    <text evidence="3">The sequence shown here is derived from an EMBL/GenBank/DDBJ whole genome shotgun (WGS) entry which is preliminary data.</text>
</comment>
<keyword evidence="4" id="KW-1185">Reference proteome</keyword>
<evidence type="ECO:0000256" key="2">
    <source>
        <dbReference type="SAM" id="Phobius"/>
    </source>
</evidence>
<dbReference type="EMBL" id="JAACXV010000179">
    <property type="protein sequence ID" value="KAF7282312.1"/>
    <property type="molecule type" value="Genomic_DNA"/>
</dbReference>
<organism evidence="3 4">
    <name type="scientific">Rhynchophorus ferrugineus</name>
    <name type="common">Red palm weevil</name>
    <name type="synonym">Curculio ferrugineus</name>
    <dbReference type="NCBI Taxonomy" id="354439"/>
    <lineage>
        <taxon>Eukaryota</taxon>
        <taxon>Metazoa</taxon>
        <taxon>Ecdysozoa</taxon>
        <taxon>Arthropoda</taxon>
        <taxon>Hexapoda</taxon>
        <taxon>Insecta</taxon>
        <taxon>Pterygota</taxon>
        <taxon>Neoptera</taxon>
        <taxon>Endopterygota</taxon>
        <taxon>Coleoptera</taxon>
        <taxon>Polyphaga</taxon>
        <taxon>Cucujiformia</taxon>
        <taxon>Curculionidae</taxon>
        <taxon>Dryophthorinae</taxon>
        <taxon>Rhynchophorus</taxon>
    </lineage>
</organism>
<dbReference type="AlphaFoldDB" id="A0A834IYB3"/>
<proteinExistence type="predicted"/>
<name>A0A834IYB3_RHYFE</name>
<reference evidence="3" key="1">
    <citation type="submission" date="2020-08" db="EMBL/GenBank/DDBJ databases">
        <title>Genome sequencing and assembly of the red palm weevil Rhynchophorus ferrugineus.</title>
        <authorList>
            <person name="Dias G.B."/>
            <person name="Bergman C.M."/>
            <person name="Manee M."/>
        </authorList>
    </citation>
    <scope>NUCLEOTIDE SEQUENCE</scope>
    <source>
        <strain evidence="3">AA-2017</strain>
        <tissue evidence="3">Whole larva</tissue>
    </source>
</reference>
<sequence>MENIFSVRIGGAWKVLLAVFSLFYAGWTYDYWEGKKGRSGAGAPSVKREIRPRGCGRWRGRRVKEDDDYDGDGGGVKSTYEARLRRIATSSPEDRKTCASGATGEGGWFGL</sequence>
<gene>
    <name evidence="3" type="ORF">GWI33_002886</name>
</gene>
<dbReference type="Proteomes" id="UP000625711">
    <property type="component" value="Unassembled WGS sequence"/>
</dbReference>
<feature type="transmembrane region" description="Helical" evidence="2">
    <location>
        <begin position="12"/>
        <end position="29"/>
    </location>
</feature>
<feature type="region of interest" description="Disordered" evidence="1">
    <location>
        <begin position="90"/>
        <end position="111"/>
    </location>
</feature>
<protein>
    <submittedName>
        <fullName evidence="3">Uncharacterized protein</fullName>
    </submittedName>
</protein>
<keyword evidence="2" id="KW-1133">Transmembrane helix</keyword>
<evidence type="ECO:0000313" key="4">
    <source>
        <dbReference type="Proteomes" id="UP000625711"/>
    </source>
</evidence>
<keyword evidence="2" id="KW-0472">Membrane</keyword>
<keyword evidence="2" id="KW-0812">Transmembrane</keyword>
<evidence type="ECO:0000256" key="1">
    <source>
        <dbReference type="SAM" id="MobiDB-lite"/>
    </source>
</evidence>
<accession>A0A834IYB3</accession>